<evidence type="ECO:0000256" key="9">
    <source>
        <dbReference type="ARBA" id="ARBA00023136"/>
    </source>
</evidence>
<evidence type="ECO:0000256" key="8">
    <source>
        <dbReference type="ARBA" id="ARBA00023098"/>
    </source>
</evidence>
<evidence type="ECO:0000313" key="11">
    <source>
        <dbReference type="EMBL" id="KAH0927153.1"/>
    </source>
</evidence>
<sequence>GAPIEWVSNHRYHHKHCDTQRDPHSPTQGFWFSHMTWIFDTGSIFNQCGGYENVNDLAREPFYRFLHRTFILHLMAYALLLYLCGGMPFLVWGIKLVMTGFGAVLFSEFVRIAQISLHHPIFDLLIDQKSFGDREKYKVDIKCLVAKIDCFLANVLDGSKLLWPPGTLTVWALLPFPLMISPVALRICLVSFSIIINTTVMQFAKILGDRTFDTFEYLRLRPVALLFIRSKALWPFSPTFITVSLVFVHTFSLQVGVCYDVCKKGIEVVVCTKYGSNYTSTTTMEWTDVACDPSKWVICSFFHHVIRFVHGAVILGSPSSLQWSLLLCEILKDVDEFLDTRSERLTVLMAVALSHAQLWVAILTLGEGWHNNHHAFQFSARHGLEWWQLDVTWYLIRFLEAIGLATNVKLPTEAQKKRMALI</sequence>
<keyword evidence="12" id="KW-1185">Reference proteome</keyword>
<reference evidence="11 12" key="1">
    <citation type="submission" date="2021-05" db="EMBL/GenBank/DDBJ databases">
        <title>Genome Assembly of Synthetic Allotetraploid Brassica napus Reveals Homoeologous Exchanges between Subgenomes.</title>
        <authorList>
            <person name="Davis J.T."/>
        </authorList>
    </citation>
    <scope>NUCLEOTIDE SEQUENCE [LARGE SCALE GENOMIC DNA]</scope>
    <source>
        <strain evidence="12">cv. Da-Ae</strain>
        <tissue evidence="11">Seedling</tissue>
    </source>
</reference>
<comment type="caution">
    <text evidence="11">The sequence shown here is derived from an EMBL/GenBank/DDBJ whole genome shotgun (WGS) entry which is preliminary data.</text>
</comment>
<evidence type="ECO:0000256" key="1">
    <source>
        <dbReference type="ARBA" id="ARBA00004141"/>
    </source>
</evidence>
<feature type="transmembrane region" description="Helical" evidence="10">
    <location>
        <begin position="70"/>
        <end position="94"/>
    </location>
</feature>
<comment type="similarity">
    <text evidence="3">Belongs to the fatty acid desaturase type 1 family.</text>
</comment>
<evidence type="ECO:0000256" key="7">
    <source>
        <dbReference type="ARBA" id="ARBA00023002"/>
    </source>
</evidence>
<comment type="subcellular location">
    <subcellularLocation>
        <location evidence="1">Membrane</location>
        <topology evidence="1">Multi-pass membrane protein</topology>
    </subcellularLocation>
</comment>
<evidence type="ECO:0000256" key="4">
    <source>
        <dbReference type="ARBA" id="ARBA00022692"/>
    </source>
</evidence>
<keyword evidence="4 10" id="KW-0812">Transmembrane</keyword>
<evidence type="ECO:0000256" key="5">
    <source>
        <dbReference type="ARBA" id="ARBA00022832"/>
    </source>
</evidence>
<feature type="non-terminal residue" evidence="11">
    <location>
        <position position="1"/>
    </location>
</feature>
<evidence type="ECO:0000256" key="2">
    <source>
        <dbReference type="ARBA" id="ARBA00005105"/>
    </source>
</evidence>
<dbReference type="InterPro" id="IPR015876">
    <property type="entry name" value="Acyl-CoA_DS"/>
</dbReference>
<dbReference type="PANTHER" id="PTHR11351:SF87">
    <property type="entry name" value="LIPID DESATURASE ADS3.2, CHLOROPLASTIC-RELATED"/>
    <property type="match status" value="1"/>
</dbReference>
<dbReference type="EMBL" id="JAGKQM010000005">
    <property type="protein sequence ID" value="KAH0927153.1"/>
    <property type="molecule type" value="Genomic_DNA"/>
</dbReference>
<evidence type="ECO:0000256" key="3">
    <source>
        <dbReference type="ARBA" id="ARBA00009295"/>
    </source>
</evidence>
<keyword evidence="6 10" id="KW-1133">Transmembrane helix</keyword>
<keyword evidence="5" id="KW-0276">Fatty acid metabolism</keyword>
<dbReference type="Proteomes" id="UP000824890">
    <property type="component" value="Unassembled WGS sequence"/>
</dbReference>
<dbReference type="PANTHER" id="PTHR11351">
    <property type="entry name" value="ACYL-COA DESATURASE"/>
    <property type="match status" value="1"/>
</dbReference>
<proteinExistence type="inferred from homology"/>
<keyword evidence="7" id="KW-0560">Oxidoreductase</keyword>
<feature type="transmembrane region" description="Helical" evidence="10">
    <location>
        <begin position="170"/>
        <end position="196"/>
    </location>
</feature>
<keyword evidence="8" id="KW-0443">Lipid metabolism</keyword>
<keyword evidence="9 10" id="KW-0472">Membrane</keyword>
<evidence type="ECO:0008006" key="13">
    <source>
        <dbReference type="Google" id="ProtNLM"/>
    </source>
</evidence>
<evidence type="ECO:0000313" key="12">
    <source>
        <dbReference type="Proteomes" id="UP000824890"/>
    </source>
</evidence>
<gene>
    <name evidence="11" type="ORF">HID58_019409</name>
</gene>
<name>A0ABQ8DD87_BRANA</name>
<accession>A0ABQ8DD87</accession>
<organism evidence="11 12">
    <name type="scientific">Brassica napus</name>
    <name type="common">Rape</name>
    <dbReference type="NCBI Taxonomy" id="3708"/>
    <lineage>
        <taxon>Eukaryota</taxon>
        <taxon>Viridiplantae</taxon>
        <taxon>Streptophyta</taxon>
        <taxon>Embryophyta</taxon>
        <taxon>Tracheophyta</taxon>
        <taxon>Spermatophyta</taxon>
        <taxon>Magnoliopsida</taxon>
        <taxon>eudicotyledons</taxon>
        <taxon>Gunneridae</taxon>
        <taxon>Pentapetalae</taxon>
        <taxon>rosids</taxon>
        <taxon>malvids</taxon>
        <taxon>Brassicales</taxon>
        <taxon>Brassicaceae</taxon>
        <taxon>Brassiceae</taxon>
        <taxon>Brassica</taxon>
    </lineage>
</organism>
<comment type="pathway">
    <text evidence="2">Lipid metabolism; polyunsaturated fatty acid biosynthesis.</text>
</comment>
<evidence type="ECO:0000256" key="6">
    <source>
        <dbReference type="ARBA" id="ARBA00022989"/>
    </source>
</evidence>
<protein>
    <recommendedName>
        <fullName evidence="13">Fatty acid desaturase domain-containing protein</fullName>
    </recommendedName>
</protein>
<evidence type="ECO:0000256" key="10">
    <source>
        <dbReference type="SAM" id="Phobius"/>
    </source>
</evidence>